<dbReference type="AlphaFoldDB" id="A0A2H0RCY5"/>
<proteinExistence type="predicted"/>
<dbReference type="EMBL" id="PCXV01000009">
    <property type="protein sequence ID" value="PIR44337.1"/>
    <property type="molecule type" value="Genomic_DNA"/>
</dbReference>
<protein>
    <submittedName>
        <fullName evidence="1">Uncharacterized protein</fullName>
    </submittedName>
</protein>
<name>A0A2H0RCY5_9BACT</name>
<evidence type="ECO:0000313" key="1">
    <source>
        <dbReference type="EMBL" id="PIR44337.1"/>
    </source>
</evidence>
<evidence type="ECO:0000313" key="2">
    <source>
        <dbReference type="Proteomes" id="UP000231602"/>
    </source>
</evidence>
<gene>
    <name evidence="1" type="ORF">COV23_00390</name>
</gene>
<reference evidence="1 2" key="1">
    <citation type="submission" date="2017-09" db="EMBL/GenBank/DDBJ databases">
        <title>Depth-based differentiation of microbial function through sediment-hosted aquifers and enrichment of novel symbionts in the deep terrestrial subsurface.</title>
        <authorList>
            <person name="Probst A.J."/>
            <person name="Ladd B."/>
            <person name="Jarett J.K."/>
            <person name="Geller-Mcgrath D.E."/>
            <person name="Sieber C.M."/>
            <person name="Emerson J.B."/>
            <person name="Anantharaman K."/>
            <person name="Thomas B.C."/>
            <person name="Malmstrom R."/>
            <person name="Stieglmeier M."/>
            <person name="Klingl A."/>
            <person name="Woyke T."/>
            <person name="Ryan C.M."/>
            <person name="Banfield J.F."/>
        </authorList>
    </citation>
    <scope>NUCLEOTIDE SEQUENCE [LARGE SCALE GENOMIC DNA]</scope>
    <source>
        <strain evidence="1">CG10_big_fil_rev_8_21_14_0_10_31_9</strain>
    </source>
</reference>
<organism evidence="1 2">
    <name type="scientific">Candidatus Wolfebacteria bacterium CG10_big_fil_rev_8_21_14_0_10_31_9</name>
    <dbReference type="NCBI Taxonomy" id="1975070"/>
    <lineage>
        <taxon>Bacteria</taxon>
        <taxon>Candidatus Wolfeibacteriota</taxon>
    </lineage>
</organism>
<accession>A0A2H0RCY5</accession>
<sequence length="472" mass="53878">MDYSLFTEEQFIKRFNTLPDSVKDILVSDSAKDILNAISHGHYLIDEEKILMLEQLTALVLFGFLSPEELALEIENNLHVNYKGSKAISEEINRRIFKKVENDLKDIYKPINLNNSNDNNVINLSENTENFVKNNFEISIKDDVSNVDNKDAPVSLNIPEIEKQEIKIGEFVYSQQTTANGQQLIDDRRQTINPEEEFESPAILHKETNIKPISALKTSLGGLFGFSKFNQQPTTKNQQQKPIMAEVNIDYDVKKLEKEPEISKTEAPKMRIVNYSGMPKKDENIFGSNQQPTPNSKSEFATGQATYDLQQKTEIPNIIKPSFAHSSYKIPDEQGNATEGVEEKEIKPIIVDSRQPTVDSQQAIENREQITDYSEQSTAIKEINIKDAMNVMNGNVIEMPSVLREETTFQKGEMRTRDNEINKNKIVEIEVPKKIEEPIKAKHIDYTAEKEIKLEDIPVSDDVVDLRKIEDQ</sequence>
<dbReference type="Proteomes" id="UP000231602">
    <property type="component" value="Unassembled WGS sequence"/>
</dbReference>
<comment type="caution">
    <text evidence="1">The sequence shown here is derived from an EMBL/GenBank/DDBJ whole genome shotgun (WGS) entry which is preliminary data.</text>
</comment>